<dbReference type="Proteomes" id="UP000190312">
    <property type="component" value="Unassembled WGS sequence"/>
</dbReference>
<dbReference type="AlphaFoldDB" id="A0A1S9DYL7"/>
<proteinExistence type="predicted"/>
<dbReference type="VEuPathDB" id="FungiDB:AO090023000560"/>
<feature type="repeat" description="ANK" evidence="3">
    <location>
        <begin position="782"/>
        <end position="805"/>
    </location>
</feature>
<dbReference type="Gene3D" id="3.90.1200.10">
    <property type="match status" value="1"/>
</dbReference>
<dbReference type="InterPro" id="IPR036770">
    <property type="entry name" value="Ankyrin_rpt-contain_sf"/>
</dbReference>
<dbReference type="Pfam" id="PF12796">
    <property type="entry name" value="Ank_2"/>
    <property type="match status" value="5"/>
</dbReference>
<dbReference type="InterPro" id="IPR002110">
    <property type="entry name" value="Ankyrin_rpt"/>
</dbReference>
<evidence type="ECO:0000256" key="2">
    <source>
        <dbReference type="ARBA" id="ARBA00023043"/>
    </source>
</evidence>
<feature type="repeat" description="ANK" evidence="3">
    <location>
        <begin position="884"/>
        <end position="916"/>
    </location>
</feature>
<dbReference type="SUPFAM" id="SSF56112">
    <property type="entry name" value="Protein kinase-like (PK-like)"/>
    <property type="match status" value="1"/>
</dbReference>
<feature type="domain" description="Aminoglycoside phosphotransferase" evidence="4">
    <location>
        <begin position="73"/>
        <end position="232"/>
    </location>
</feature>
<sequence>MGDSNSLSLDMALRTTLGAWANLLTSYMAWGKALRDIVGTMGSTDPFWFGRQGVGSPFTKRSHALRLVEQYTSIPAPRVADVVENLGKMYLIMTRLHGQLLAVVWHLMSYAEWSQLADDLKACIAQVQKTPNNMPYEFGNTIGGPYIDHRIPDGSAGLFNSESEFYAHLTSHLSGTLATIFPERSICLDHHSHFTHSDLHPLNLLADRGRLSGIVDWECASAMAEYWEFTKAMSLDVQDILNLRCVCRYMNQIVLGNMLYIGQYNLTMNDRLWSRLLYEKIAHDVSSHESMSRILSRLRSLSTAQCCAEDCAQAISTALISYKGRAWVAQNLKSVMHWAESMDDFGIMVLGAWLGLRDLVRVLLGNGVLGDKSHEYLGSAMYAAAFNNDELLVELLLDHGAGAWKMDGVYGDALQLAAYKGSKTVARRLLETRVSKEASPNTYGYGPYGSPLGAAAAAGHDDIVRLCLKWHRDPRQLGPHLRTPLFYAARSGRAGAAKILLDGGEMRPNLDDDFNDTPLSVAVEYNHEDVVSVLLSSDKVRADYPGVQHGKLTPLQTAVVKGYTNIVRMLLPRCHVEVGEQEDKKSPIIMAALKGNTEIVNLFLTKDKAPYVQHFLPWVASRGLTKMVKLALDSQILDPNSHDAEFRTALHHSVGRRHYDLVKLLLQHNDTSPNREDRKGRTPLILAIESGDQFLFRLLLDDPRTCIGISNFEGMTPLHVACKHGLSTFVASILAREDVNVNALDEHRKTPFYHAVVSKSADTIQLMLENENTDPNQPDNNQGETPLYIAVRDGRCELAMMLIQRYNACPNCWCVEYLATPLMIAAVRGDLDLMSVLLEKTLDINVPNNRGRTALGIAASHAQAEAALMLLQHPDIDVHHQAVDGTTVFLMAARGGHLDILIDLLAKGAHPGIANSMGETPIYVASENGHYEAVMLLLERADVFPDQPTYYHETPLSVAARRGYVSIVRLLLEQGGVDFNPDCPWSQKLLSMVNKSTIMELLLDASERFVEVP</sequence>
<evidence type="ECO:0000256" key="3">
    <source>
        <dbReference type="PROSITE-ProRule" id="PRU00023"/>
    </source>
</evidence>
<dbReference type="PROSITE" id="PS50088">
    <property type="entry name" value="ANK_REPEAT"/>
    <property type="match status" value="6"/>
</dbReference>
<accession>A0A1S9DYL7</accession>
<dbReference type="SUPFAM" id="SSF48403">
    <property type="entry name" value="Ankyrin repeat"/>
    <property type="match status" value="2"/>
</dbReference>
<gene>
    <name evidence="5" type="ORF">OAory_01027280</name>
</gene>
<dbReference type="Gene3D" id="1.25.40.20">
    <property type="entry name" value="Ankyrin repeat-containing domain"/>
    <property type="match status" value="3"/>
</dbReference>
<organism evidence="5 6">
    <name type="scientific">Aspergillus oryzae</name>
    <name type="common">Yellow koji mold</name>
    <dbReference type="NCBI Taxonomy" id="5062"/>
    <lineage>
        <taxon>Eukaryota</taxon>
        <taxon>Fungi</taxon>
        <taxon>Dikarya</taxon>
        <taxon>Ascomycota</taxon>
        <taxon>Pezizomycotina</taxon>
        <taxon>Eurotiomycetes</taxon>
        <taxon>Eurotiomycetidae</taxon>
        <taxon>Eurotiales</taxon>
        <taxon>Aspergillaceae</taxon>
        <taxon>Aspergillus</taxon>
        <taxon>Aspergillus subgen. Circumdati</taxon>
    </lineage>
</organism>
<dbReference type="EMBL" id="MKZY01000001">
    <property type="protein sequence ID" value="OOO14133.1"/>
    <property type="molecule type" value="Genomic_DNA"/>
</dbReference>
<protein>
    <submittedName>
        <fullName evidence="5">Ankyrin repeat-containing domain-containing protein</fullName>
    </submittedName>
</protein>
<feature type="repeat" description="ANK" evidence="3">
    <location>
        <begin position="951"/>
        <end position="975"/>
    </location>
</feature>
<evidence type="ECO:0000259" key="4">
    <source>
        <dbReference type="Pfam" id="PF01636"/>
    </source>
</evidence>
<feature type="repeat" description="ANK" evidence="3">
    <location>
        <begin position="713"/>
        <end position="746"/>
    </location>
</feature>
<dbReference type="OrthoDB" id="20872at2759"/>
<feature type="repeat" description="ANK" evidence="3">
    <location>
        <begin position="917"/>
        <end position="940"/>
    </location>
</feature>
<keyword evidence="2 3" id="KW-0040">ANK repeat</keyword>
<dbReference type="eggNOG" id="KOG4177">
    <property type="taxonomic scope" value="Eukaryota"/>
</dbReference>
<dbReference type="PANTHER" id="PTHR24198:SF165">
    <property type="entry name" value="ANKYRIN REPEAT-CONTAINING PROTEIN-RELATED"/>
    <property type="match status" value="1"/>
</dbReference>
<comment type="caution">
    <text evidence="5">The sequence shown here is derived from an EMBL/GenBank/DDBJ whole genome shotgun (WGS) entry which is preliminary data.</text>
</comment>
<dbReference type="Pfam" id="PF00023">
    <property type="entry name" value="Ank"/>
    <property type="match status" value="1"/>
</dbReference>
<feature type="repeat" description="ANK" evidence="3">
    <location>
        <begin position="817"/>
        <end position="849"/>
    </location>
</feature>
<name>A0A1S9DYL7_ASPOZ</name>
<keyword evidence="1" id="KW-0677">Repeat</keyword>
<reference evidence="5 6" key="1">
    <citation type="submission" date="2016-10" db="EMBL/GenBank/DDBJ databases">
        <title>Genome sequencing of Aspergillus oryzae BCC7051.</title>
        <authorList>
            <person name="Thammarongtham C."/>
            <person name="Vorapreeda T."/>
            <person name="Nookaew I."/>
            <person name="Srisuk T."/>
            <person name="Land M."/>
            <person name="Jeennor S."/>
            <person name="Laoteng K."/>
        </authorList>
    </citation>
    <scope>NUCLEOTIDE SEQUENCE [LARGE SCALE GENOMIC DNA]</scope>
    <source>
        <strain evidence="5 6">BCC7051</strain>
    </source>
</reference>
<dbReference type="VEuPathDB" id="FungiDB:AO090023000561"/>
<dbReference type="PANTHER" id="PTHR24198">
    <property type="entry name" value="ANKYRIN REPEAT AND PROTEIN KINASE DOMAIN-CONTAINING PROTEIN"/>
    <property type="match status" value="1"/>
</dbReference>
<dbReference type="InterPro" id="IPR011009">
    <property type="entry name" value="Kinase-like_dom_sf"/>
</dbReference>
<evidence type="ECO:0000256" key="1">
    <source>
        <dbReference type="ARBA" id="ARBA00022737"/>
    </source>
</evidence>
<dbReference type="Pfam" id="PF01636">
    <property type="entry name" value="APH"/>
    <property type="match status" value="1"/>
</dbReference>
<dbReference type="CDD" id="cd05120">
    <property type="entry name" value="APH_ChoK_like"/>
    <property type="match status" value="1"/>
</dbReference>
<evidence type="ECO:0000313" key="6">
    <source>
        <dbReference type="Proteomes" id="UP000190312"/>
    </source>
</evidence>
<dbReference type="PROSITE" id="PS50297">
    <property type="entry name" value="ANK_REP_REGION"/>
    <property type="match status" value="5"/>
</dbReference>
<evidence type="ECO:0000313" key="5">
    <source>
        <dbReference type="EMBL" id="OOO14133.1"/>
    </source>
</evidence>
<dbReference type="Gene3D" id="3.30.200.150">
    <property type="match status" value="1"/>
</dbReference>
<dbReference type="InterPro" id="IPR002575">
    <property type="entry name" value="Aminoglycoside_PTrfase"/>
</dbReference>
<dbReference type="SMART" id="SM00248">
    <property type="entry name" value="ANK"/>
    <property type="match status" value="16"/>
</dbReference>